<evidence type="ECO:0000256" key="5">
    <source>
        <dbReference type="ARBA" id="ARBA00022491"/>
    </source>
</evidence>
<gene>
    <name evidence="13" type="ORF">GB996_01485</name>
</gene>
<dbReference type="GO" id="GO:0003700">
    <property type="term" value="F:DNA-binding transcription factor activity"/>
    <property type="evidence" value="ECO:0007669"/>
    <property type="project" value="InterPro"/>
</dbReference>
<evidence type="ECO:0000256" key="11">
    <source>
        <dbReference type="ARBA" id="ARBA00023167"/>
    </source>
</evidence>
<dbReference type="Gene3D" id="1.10.10.10">
    <property type="entry name" value="Winged helix-like DNA-binding domain superfamily/Winged helix DNA-binding domain"/>
    <property type="match status" value="1"/>
</dbReference>
<dbReference type="PANTHER" id="PTHR30126">
    <property type="entry name" value="HTH-TYPE TRANSCRIPTIONAL REGULATOR"/>
    <property type="match status" value="1"/>
</dbReference>
<dbReference type="Pfam" id="PF03466">
    <property type="entry name" value="LysR_substrate"/>
    <property type="match status" value="1"/>
</dbReference>
<dbReference type="Pfam" id="PF00126">
    <property type="entry name" value="HTH_1"/>
    <property type="match status" value="1"/>
</dbReference>
<evidence type="ECO:0000256" key="4">
    <source>
        <dbReference type="ARBA" id="ARBA00022490"/>
    </source>
</evidence>
<dbReference type="InterPro" id="IPR000847">
    <property type="entry name" value="LysR_HTH_N"/>
</dbReference>
<dbReference type="SUPFAM" id="SSF53850">
    <property type="entry name" value="Periplasmic binding protein-like II"/>
    <property type="match status" value="1"/>
</dbReference>
<comment type="caution">
    <text evidence="13">The sequence shown here is derived from an EMBL/GenBank/DDBJ whole genome shotgun (WGS) entry which is preliminary data.</text>
</comment>
<evidence type="ECO:0000256" key="6">
    <source>
        <dbReference type="ARBA" id="ARBA00022605"/>
    </source>
</evidence>
<keyword evidence="14" id="KW-1185">Reference proteome</keyword>
<keyword evidence="4" id="KW-0963">Cytoplasm</keyword>
<dbReference type="FunFam" id="1.10.10.10:FF:000001">
    <property type="entry name" value="LysR family transcriptional regulator"/>
    <property type="match status" value="1"/>
</dbReference>
<keyword evidence="5" id="KW-0678">Repressor</keyword>
<dbReference type="Proteomes" id="UP000442109">
    <property type="component" value="Unassembled WGS sequence"/>
</dbReference>
<keyword evidence="6" id="KW-0028">Amino-acid biosynthesis</keyword>
<name>A0A844LY37_9GAMM</name>
<keyword evidence="9" id="KW-0010">Activator</keyword>
<dbReference type="Gene3D" id="3.40.190.10">
    <property type="entry name" value="Periplasmic binding protein-like II"/>
    <property type="match status" value="2"/>
</dbReference>
<dbReference type="InterPro" id="IPR036388">
    <property type="entry name" value="WH-like_DNA-bd_sf"/>
</dbReference>
<evidence type="ECO:0000256" key="8">
    <source>
        <dbReference type="ARBA" id="ARBA00023125"/>
    </source>
</evidence>
<dbReference type="InterPro" id="IPR037406">
    <property type="entry name" value="MetR_PBP2"/>
</dbReference>
<dbReference type="OrthoDB" id="155872at2"/>
<sequence>MLELRHLQTLTALRAHGSLAAAADELHVTASAVSHQLKELENYYGVKLVNRRTRPLTFTPAGKVVLKLADSILPQVTRTKNNLKRLAHGQAGRLRLASECHSCFDWLMPILNQFRREWSDVELDFATGFEPEPHHLLSEGDIDLLITTSDLDIEGICYQPLFSYESRLVLSPTHPLASKTSIVPDDLVDQTLIAYPVETKRLDVIAKFMAPAEASFAKIRTTELTAMLIQLVASERGVAALPDWVAAEYEKKGWVVTRPFVAPEGSDNRLNPITHPSSRAHSLPKTGIYCQLFAATRQSSQDTAYMQGFAKLLEELVKP</sequence>
<evidence type="ECO:0000256" key="7">
    <source>
        <dbReference type="ARBA" id="ARBA00023015"/>
    </source>
</evidence>
<keyword evidence="7" id="KW-0805">Transcription regulation</keyword>
<evidence type="ECO:0000256" key="9">
    <source>
        <dbReference type="ARBA" id="ARBA00023159"/>
    </source>
</evidence>
<dbReference type="EMBL" id="WFKQ01000001">
    <property type="protein sequence ID" value="MUG31464.1"/>
    <property type="molecule type" value="Genomic_DNA"/>
</dbReference>
<feature type="domain" description="HTH lysR-type" evidence="12">
    <location>
        <begin position="2"/>
        <end position="59"/>
    </location>
</feature>
<dbReference type="InterPro" id="IPR036390">
    <property type="entry name" value="WH_DNA-bd_sf"/>
</dbReference>
<evidence type="ECO:0000256" key="3">
    <source>
        <dbReference type="ARBA" id="ARBA00019365"/>
    </source>
</evidence>
<dbReference type="AlphaFoldDB" id="A0A844LY37"/>
<keyword evidence="11" id="KW-0486">Methionine biosynthesis</keyword>
<dbReference type="RefSeq" id="WP_011959653.1">
    <property type="nucleotide sequence ID" value="NZ_WFKQ01000001.1"/>
</dbReference>
<dbReference type="GO" id="GO:0005737">
    <property type="term" value="C:cytoplasm"/>
    <property type="evidence" value="ECO:0007669"/>
    <property type="project" value="UniProtKB-SubCell"/>
</dbReference>
<evidence type="ECO:0000259" key="12">
    <source>
        <dbReference type="PROSITE" id="PS50931"/>
    </source>
</evidence>
<proteinExistence type="inferred from homology"/>
<dbReference type="SUPFAM" id="SSF46785">
    <property type="entry name" value="Winged helix' DNA-binding domain"/>
    <property type="match status" value="1"/>
</dbReference>
<keyword evidence="10" id="KW-0804">Transcription</keyword>
<protein>
    <recommendedName>
        <fullName evidence="3">HTH-type transcriptional regulator MetR</fullName>
    </recommendedName>
</protein>
<organism evidence="13 14">
    <name type="scientific">Psychrobacter sanguinis</name>
    <dbReference type="NCBI Taxonomy" id="861445"/>
    <lineage>
        <taxon>Bacteria</taxon>
        <taxon>Pseudomonadati</taxon>
        <taxon>Pseudomonadota</taxon>
        <taxon>Gammaproteobacteria</taxon>
        <taxon>Moraxellales</taxon>
        <taxon>Moraxellaceae</taxon>
        <taxon>Psychrobacter</taxon>
    </lineage>
</organism>
<evidence type="ECO:0000313" key="13">
    <source>
        <dbReference type="EMBL" id="MUG31464.1"/>
    </source>
</evidence>
<evidence type="ECO:0000256" key="1">
    <source>
        <dbReference type="ARBA" id="ARBA00004496"/>
    </source>
</evidence>
<dbReference type="GO" id="GO:0000976">
    <property type="term" value="F:transcription cis-regulatory region binding"/>
    <property type="evidence" value="ECO:0007669"/>
    <property type="project" value="TreeGrafter"/>
</dbReference>
<dbReference type="InterPro" id="IPR005119">
    <property type="entry name" value="LysR_subst-bd"/>
</dbReference>
<accession>A0A844LY37</accession>
<dbReference type="PANTHER" id="PTHR30126:SF25">
    <property type="entry name" value="HTH-TYPE TRANSCRIPTIONAL REGULATOR METR"/>
    <property type="match status" value="1"/>
</dbReference>
<evidence type="ECO:0000256" key="2">
    <source>
        <dbReference type="ARBA" id="ARBA00009437"/>
    </source>
</evidence>
<dbReference type="PROSITE" id="PS50931">
    <property type="entry name" value="HTH_LYSR"/>
    <property type="match status" value="1"/>
</dbReference>
<comment type="similarity">
    <text evidence="2">Belongs to the LysR transcriptional regulatory family.</text>
</comment>
<keyword evidence="8" id="KW-0238">DNA-binding</keyword>
<evidence type="ECO:0000256" key="10">
    <source>
        <dbReference type="ARBA" id="ARBA00023163"/>
    </source>
</evidence>
<reference evidence="13 14" key="1">
    <citation type="journal article" date="2019" name="PLoS ONE">
        <title>Pup mortality in New Zealand sea lions (Phocarctos hookeri) at Enderby Island, Auckland Islands, 2013-18.</title>
        <authorList>
            <person name="Michael S.A."/>
            <person name="Hayman D.T.S."/>
            <person name="Gray R."/>
            <person name="Zhang J."/>
            <person name="Rogers L."/>
            <person name="Roe W.D."/>
        </authorList>
    </citation>
    <scope>NUCLEOTIDE SEQUENCE [LARGE SCALE GENOMIC DNA]</scope>
    <source>
        <strain evidence="13 14">SM868</strain>
    </source>
</reference>
<evidence type="ECO:0000313" key="14">
    <source>
        <dbReference type="Proteomes" id="UP000442109"/>
    </source>
</evidence>
<dbReference type="GO" id="GO:0009086">
    <property type="term" value="P:methionine biosynthetic process"/>
    <property type="evidence" value="ECO:0007669"/>
    <property type="project" value="UniProtKB-KW"/>
</dbReference>
<dbReference type="CDD" id="cd08441">
    <property type="entry name" value="PBP2_MetR"/>
    <property type="match status" value="1"/>
</dbReference>
<comment type="subcellular location">
    <subcellularLocation>
        <location evidence="1">Cytoplasm</location>
    </subcellularLocation>
</comment>